<dbReference type="PIRSF" id="PIRSF016789">
    <property type="entry name" value="DUF454"/>
    <property type="match status" value="1"/>
</dbReference>
<keyword evidence="4" id="KW-1185">Reference proteome</keyword>
<comment type="subcellular location">
    <subcellularLocation>
        <location evidence="1">Cell inner membrane</location>
        <topology evidence="1">Multi-pass membrane protein</topology>
    </subcellularLocation>
</comment>
<reference evidence="3 4" key="1">
    <citation type="journal article" date="2015" name="Int. J. Syst. Evol. Microbiol.">
        <title>Halomonas salicampi sp. nov., a halotolerant and alkalitolerant bacterium isolated from a saltern soil.</title>
        <authorList>
            <person name="Lee J.C."/>
            <person name="Kim Y.S."/>
            <person name="Yun B.S."/>
            <person name="Whang K.S."/>
        </authorList>
    </citation>
    <scope>NUCLEOTIDE SEQUENCE [LARGE SCALE GENOMIC DNA]</scope>
    <source>
        <strain evidence="3 4">BH103</strain>
    </source>
</reference>
<name>A0A7Z0LJK1_9GAMM</name>
<evidence type="ECO:0000313" key="3">
    <source>
        <dbReference type="EMBL" id="NYS60120.1"/>
    </source>
</evidence>
<dbReference type="RefSeq" id="WP_179929424.1">
    <property type="nucleotide sequence ID" value="NZ_JACCDF010000002.1"/>
</dbReference>
<evidence type="ECO:0000256" key="1">
    <source>
        <dbReference type="PIRNR" id="PIRNR016789"/>
    </source>
</evidence>
<evidence type="ECO:0000256" key="2">
    <source>
        <dbReference type="SAM" id="Phobius"/>
    </source>
</evidence>
<dbReference type="Proteomes" id="UP000586119">
    <property type="component" value="Unassembled WGS sequence"/>
</dbReference>
<keyword evidence="1" id="KW-1003">Cell membrane</keyword>
<dbReference type="InterPro" id="IPR007401">
    <property type="entry name" value="DUF454"/>
</dbReference>
<feature type="transmembrane region" description="Helical" evidence="2">
    <location>
        <begin position="103"/>
        <end position="120"/>
    </location>
</feature>
<gene>
    <name evidence="3" type="ORF">HZS81_05000</name>
</gene>
<organism evidence="3 4">
    <name type="scientific">Vreelandella salicampi</name>
    <dbReference type="NCBI Taxonomy" id="1449798"/>
    <lineage>
        <taxon>Bacteria</taxon>
        <taxon>Pseudomonadati</taxon>
        <taxon>Pseudomonadota</taxon>
        <taxon>Gammaproteobacteria</taxon>
        <taxon>Oceanospirillales</taxon>
        <taxon>Halomonadaceae</taxon>
        <taxon>Vreelandella</taxon>
    </lineage>
</organism>
<protein>
    <recommendedName>
        <fullName evidence="1">Inner membrane protein</fullName>
    </recommendedName>
</protein>
<proteinExistence type="predicted"/>
<dbReference type="AlphaFoldDB" id="A0A7Z0LJK1"/>
<dbReference type="PANTHER" id="PTHR35813">
    <property type="entry name" value="INNER MEMBRANE PROTEIN YBAN"/>
    <property type="match status" value="1"/>
</dbReference>
<keyword evidence="1 2" id="KW-0472">Membrane</keyword>
<accession>A0A7Z0LJK1</accession>
<dbReference type="Pfam" id="PF04304">
    <property type="entry name" value="DUF454"/>
    <property type="match status" value="1"/>
</dbReference>
<feature type="transmembrane region" description="Helical" evidence="2">
    <location>
        <begin position="12"/>
        <end position="32"/>
    </location>
</feature>
<keyword evidence="2" id="KW-0812">Transmembrane</keyword>
<keyword evidence="2" id="KW-1133">Transmembrane helix</keyword>
<dbReference type="EMBL" id="JACCDF010000002">
    <property type="protein sequence ID" value="NYS60120.1"/>
    <property type="molecule type" value="Genomic_DNA"/>
</dbReference>
<dbReference type="GO" id="GO:0005886">
    <property type="term" value="C:plasma membrane"/>
    <property type="evidence" value="ECO:0007669"/>
    <property type="project" value="UniProtKB-SubCell"/>
</dbReference>
<evidence type="ECO:0000313" key="4">
    <source>
        <dbReference type="Proteomes" id="UP000586119"/>
    </source>
</evidence>
<sequence length="127" mass="13722">MLLPPSLCCRLYQGLALVCIVLGAIGIVLPLLPTTPFLLVAAWAAPKGSTRLANWLWMHPRLSPILHAWRDQRAVPKRAKNTACTLLAISWGTLIIAGSSLPILAFTGILFTVVAIFVLTRPTAQLS</sequence>
<keyword evidence="1" id="KW-0997">Cell inner membrane</keyword>
<comment type="caution">
    <text evidence="3">The sequence shown here is derived from an EMBL/GenBank/DDBJ whole genome shotgun (WGS) entry which is preliminary data.</text>
</comment>
<dbReference type="PANTHER" id="PTHR35813:SF1">
    <property type="entry name" value="INNER MEMBRANE PROTEIN YBAN"/>
    <property type="match status" value="1"/>
</dbReference>